<dbReference type="SUPFAM" id="SSF82771">
    <property type="entry name" value="GIY-YIG endonuclease"/>
    <property type="match status" value="1"/>
</dbReference>
<accession>A0A239HSB7</accession>
<keyword evidence="4" id="KW-1185">Reference proteome</keyword>
<dbReference type="InterPro" id="IPR050190">
    <property type="entry name" value="UPF0213_domain"/>
</dbReference>
<dbReference type="InterPro" id="IPR000305">
    <property type="entry name" value="GIY-YIG_endonuc"/>
</dbReference>
<dbReference type="EMBL" id="FZPD01000002">
    <property type="protein sequence ID" value="SNS84101.1"/>
    <property type="molecule type" value="Genomic_DNA"/>
</dbReference>
<dbReference type="Pfam" id="PF01541">
    <property type="entry name" value="GIY-YIG"/>
    <property type="match status" value="1"/>
</dbReference>
<gene>
    <name evidence="3" type="ORF">SAMN05421640_1470</name>
</gene>
<reference evidence="3 4" key="1">
    <citation type="submission" date="2017-06" db="EMBL/GenBank/DDBJ databases">
        <authorList>
            <person name="Kim H.J."/>
            <person name="Triplett B.A."/>
        </authorList>
    </citation>
    <scope>NUCLEOTIDE SEQUENCE [LARGE SCALE GENOMIC DNA]</scope>
    <source>
        <strain evidence="3 4">DSM 19307</strain>
    </source>
</reference>
<keyword evidence="3" id="KW-0255">Endonuclease</keyword>
<sequence length="98" mass="12147">MKLYYVYILSNYSKTVFYVGMTDDPGRRMYEHKNKIYPGFTEKYNCDLLLYYEEFEGSDQAAYREHQLKRYRKEWKRNLIDSLNPDWKDLTDRFPFEP</sequence>
<dbReference type="RefSeq" id="WP_221406682.1">
    <property type="nucleotide sequence ID" value="NZ_FZPD01000002.1"/>
</dbReference>
<organism evidence="3 4">
    <name type="scientific">Ekhidna lutea</name>
    <dbReference type="NCBI Taxonomy" id="447679"/>
    <lineage>
        <taxon>Bacteria</taxon>
        <taxon>Pseudomonadati</taxon>
        <taxon>Bacteroidota</taxon>
        <taxon>Cytophagia</taxon>
        <taxon>Cytophagales</taxon>
        <taxon>Reichenbachiellaceae</taxon>
        <taxon>Ekhidna</taxon>
    </lineage>
</organism>
<evidence type="ECO:0000256" key="1">
    <source>
        <dbReference type="ARBA" id="ARBA00007435"/>
    </source>
</evidence>
<evidence type="ECO:0000313" key="4">
    <source>
        <dbReference type="Proteomes" id="UP000198393"/>
    </source>
</evidence>
<name>A0A239HSB7_EKHLU</name>
<feature type="domain" description="GIY-YIG" evidence="2">
    <location>
        <begin position="2"/>
        <end position="78"/>
    </location>
</feature>
<dbReference type="CDD" id="cd10448">
    <property type="entry name" value="GIY-YIG_unchar_3"/>
    <property type="match status" value="1"/>
</dbReference>
<keyword evidence="3" id="KW-0540">Nuclease</keyword>
<dbReference type="AlphaFoldDB" id="A0A239HSB7"/>
<dbReference type="Gene3D" id="3.40.1440.10">
    <property type="entry name" value="GIY-YIG endonuclease"/>
    <property type="match status" value="1"/>
</dbReference>
<proteinExistence type="inferred from homology"/>
<keyword evidence="3" id="KW-0378">Hydrolase</keyword>
<protein>
    <submittedName>
        <fullName evidence="3">Putative endonuclease</fullName>
    </submittedName>
</protein>
<dbReference type="Proteomes" id="UP000198393">
    <property type="component" value="Unassembled WGS sequence"/>
</dbReference>
<dbReference type="PANTHER" id="PTHR34477:SF5">
    <property type="entry name" value="BSL5627 PROTEIN"/>
    <property type="match status" value="1"/>
</dbReference>
<dbReference type="PANTHER" id="PTHR34477">
    <property type="entry name" value="UPF0213 PROTEIN YHBQ"/>
    <property type="match status" value="1"/>
</dbReference>
<comment type="similarity">
    <text evidence="1">Belongs to the UPF0213 family.</text>
</comment>
<dbReference type="GO" id="GO:0004519">
    <property type="term" value="F:endonuclease activity"/>
    <property type="evidence" value="ECO:0007669"/>
    <property type="project" value="UniProtKB-KW"/>
</dbReference>
<dbReference type="InterPro" id="IPR035901">
    <property type="entry name" value="GIY-YIG_endonuc_sf"/>
</dbReference>
<evidence type="ECO:0000259" key="2">
    <source>
        <dbReference type="PROSITE" id="PS50164"/>
    </source>
</evidence>
<evidence type="ECO:0000313" key="3">
    <source>
        <dbReference type="EMBL" id="SNS84101.1"/>
    </source>
</evidence>
<dbReference type="PROSITE" id="PS50164">
    <property type="entry name" value="GIY_YIG"/>
    <property type="match status" value="1"/>
</dbReference>